<feature type="region of interest" description="Disordered" evidence="14">
    <location>
        <begin position="412"/>
        <end position="432"/>
    </location>
</feature>
<evidence type="ECO:0000256" key="1">
    <source>
        <dbReference type="ARBA" id="ARBA00001947"/>
    </source>
</evidence>
<dbReference type="EMBL" id="CM032182">
    <property type="protein sequence ID" value="KAG7097821.1"/>
    <property type="molecule type" value="Genomic_DNA"/>
</dbReference>
<evidence type="ECO:0000256" key="8">
    <source>
        <dbReference type="ARBA" id="ARBA00022860"/>
    </source>
</evidence>
<comment type="catalytic activity">
    <reaction evidence="11">
        <text>O-phospho-L-seryl-[protein] + H2O = L-seryl-[protein] + phosphate</text>
        <dbReference type="Rhea" id="RHEA:20629"/>
        <dbReference type="Rhea" id="RHEA-COMP:9863"/>
        <dbReference type="Rhea" id="RHEA-COMP:11604"/>
        <dbReference type="ChEBI" id="CHEBI:15377"/>
        <dbReference type="ChEBI" id="CHEBI:29999"/>
        <dbReference type="ChEBI" id="CHEBI:43474"/>
        <dbReference type="ChEBI" id="CHEBI:83421"/>
        <dbReference type="EC" id="3.1.3.16"/>
    </reaction>
</comment>
<dbReference type="SMART" id="SM00156">
    <property type="entry name" value="PP2Ac"/>
    <property type="match status" value="1"/>
</dbReference>
<comment type="caution">
    <text evidence="16">The sequence shown here is derived from an EMBL/GenBank/DDBJ whole genome shotgun (WGS) entry which is preliminary data.</text>
</comment>
<feature type="compositionally biased region" description="Polar residues" evidence="14">
    <location>
        <begin position="678"/>
        <end position="687"/>
    </location>
</feature>
<evidence type="ECO:0000256" key="13">
    <source>
        <dbReference type="RuleBase" id="RU004273"/>
    </source>
</evidence>
<comment type="similarity">
    <text evidence="3">Belongs to the PPP phosphatase family. PP-2B subfamily.</text>
</comment>
<dbReference type="GO" id="GO:0097720">
    <property type="term" value="P:calcineurin-mediated signaling"/>
    <property type="evidence" value="ECO:0007669"/>
    <property type="project" value="InterPro"/>
</dbReference>
<dbReference type="RefSeq" id="XP_043014291.1">
    <property type="nucleotide sequence ID" value="XM_043149683.1"/>
</dbReference>
<accession>A0A9P7V003</accession>
<evidence type="ECO:0000256" key="6">
    <source>
        <dbReference type="ARBA" id="ARBA00022801"/>
    </source>
</evidence>
<keyword evidence="9" id="KW-0904">Protein phosphatase</keyword>
<comment type="cofactor">
    <cofactor evidence="2">
        <name>Fe(3+)</name>
        <dbReference type="ChEBI" id="CHEBI:29034"/>
    </cofactor>
</comment>
<comment type="subunit">
    <text evidence="4">Composed of two components (A and B), the A component is the catalytic subunit and the B component confers calcium sensitivity.</text>
</comment>
<dbReference type="InterPro" id="IPR004843">
    <property type="entry name" value="Calcineurin-like_PHP"/>
</dbReference>
<dbReference type="PRINTS" id="PR00114">
    <property type="entry name" value="STPHPHTASE"/>
</dbReference>
<dbReference type="Gene3D" id="3.60.21.10">
    <property type="match status" value="1"/>
</dbReference>
<dbReference type="InterPro" id="IPR043360">
    <property type="entry name" value="PP2B"/>
</dbReference>
<dbReference type="Proteomes" id="UP001049176">
    <property type="component" value="Chromosome 2"/>
</dbReference>
<feature type="region of interest" description="Disordered" evidence="14">
    <location>
        <begin position="576"/>
        <end position="687"/>
    </location>
</feature>
<dbReference type="InterPro" id="IPR041751">
    <property type="entry name" value="MPP_PP2B"/>
</dbReference>
<dbReference type="FunFam" id="3.60.21.10:FF:000002">
    <property type="entry name" value="Serine/threonine-protein phosphatase"/>
    <property type="match status" value="1"/>
</dbReference>
<evidence type="ECO:0000256" key="2">
    <source>
        <dbReference type="ARBA" id="ARBA00001965"/>
    </source>
</evidence>
<evidence type="ECO:0000256" key="5">
    <source>
        <dbReference type="ARBA" id="ARBA00022723"/>
    </source>
</evidence>
<dbReference type="InterPro" id="IPR029052">
    <property type="entry name" value="Metallo-depent_PP-like"/>
</dbReference>
<dbReference type="OrthoDB" id="5593063at2759"/>
<evidence type="ECO:0000256" key="3">
    <source>
        <dbReference type="ARBA" id="ARBA00009905"/>
    </source>
</evidence>
<organism evidence="16 17">
    <name type="scientific">Marasmius oreades</name>
    <name type="common">fairy-ring Marasmius</name>
    <dbReference type="NCBI Taxonomy" id="181124"/>
    <lineage>
        <taxon>Eukaryota</taxon>
        <taxon>Fungi</taxon>
        <taxon>Dikarya</taxon>
        <taxon>Basidiomycota</taxon>
        <taxon>Agaricomycotina</taxon>
        <taxon>Agaricomycetes</taxon>
        <taxon>Agaricomycetidae</taxon>
        <taxon>Agaricales</taxon>
        <taxon>Marasmiineae</taxon>
        <taxon>Marasmiaceae</taxon>
        <taxon>Marasmius</taxon>
    </lineage>
</organism>
<evidence type="ECO:0000256" key="12">
    <source>
        <dbReference type="ARBA" id="ARBA00048336"/>
    </source>
</evidence>
<evidence type="ECO:0000313" key="16">
    <source>
        <dbReference type="EMBL" id="KAG7097821.1"/>
    </source>
</evidence>
<name>A0A9P7V003_9AGAR</name>
<dbReference type="GeneID" id="66074215"/>
<dbReference type="PROSITE" id="PS00125">
    <property type="entry name" value="SER_THR_PHOSPHATASE"/>
    <property type="match status" value="1"/>
</dbReference>
<comment type="cofactor">
    <cofactor evidence="1">
        <name>Zn(2+)</name>
        <dbReference type="ChEBI" id="CHEBI:29105"/>
    </cofactor>
</comment>
<keyword evidence="8" id="KW-0112">Calmodulin-binding</keyword>
<proteinExistence type="inferred from homology"/>
<evidence type="ECO:0000313" key="17">
    <source>
        <dbReference type="Proteomes" id="UP001049176"/>
    </source>
</evidence>
<dbReference type="AlphaFoldDB" id="A0A9P7V003"/>
<dbReference type="Pfam" id="PF00149">
    <property type="entry name" value="Metallophos"/>
    <property type="match status" value="1"/>
</dbReference>
<dbReference type="GO" id="GO:0033192">
    <property type="term" value="F:calmodulin-dependent protein phosphatase activity"/>
    <property type="evidence" value="ECO:0007669"/>
    <property type="project" value="InterPro"/>
</dbReference>
<feature type="compositionally biased region" description="Basic and acidic residues" evidence="14">
    <location>
        <begin position="644"/>
        <end position="668"/>
    </location>
</feature>
<protein>
    <recommendedName>
        <fullName evidence="13">Serine/threonine-protein phosphatase</fullName>
        <ecNumber evidence="13">3.1.3.16</ecNumber>
    </recommendedName>
</protein>
<comment type="catalytic activity">
    <reaction evidence="12 13">
        <text>O-phospho-L-threonyl-[protein] + H2O = L-threonyl-[protein] + phosphate</text>
        <dbReference type="Rhea" id="RHEA:47004"/>
        <dbReference type="Rhea" id="RHEA-COMP:11060"/>
        <dbReference type="Rhea" id="RHEA-COMP:11605"/>
        <dbReference type="ChEBI" id="CHEBI:15377"/>
        <dbReference type="ChEBI" id="CHEBI:30013"/>
        <dbReference type="ChEBI" id="CHEBI:43474"/>
        <dbReference type="ChEBI" id="CHEBI:61977"/>
        <dbReference type="EC" id="3.1.3.16"/>
    </reaction>
</comment>
<dbReference type="GO" id="GO:0005516">
    <property type="term" value="F:calmodulin binding"/>
    <property type="evidence" value="ECO:0007669"/>
    <property type="project" value="UniProtKB-KW"/>
</dbReference>
<evidence type="ECO:0000256" key="10">
    <source>
        <dbReference type="ARBA" id="ARBA00023004"/>
    </source>
</evidence>
<keyword evidence="5" id="KW-0479">Metal-binding</keyword>
<dbReference type="GO" id="GO:0046872">
    <property type="term" value="F:metal ion binding"/>
    <property type="evidence" value="ECO:0007669"/>
    <property type="project" value="UniProtKB-KW"/>
</dbReference>
<evidence type="ECO:0000256" key="9">
    <source>
        <dbReference type="ARBA" id="ARBA00022912"/>
    </source>
</evidence>
<dbReference type="InterPro" id="IPR006186">
    <property type="entry name" value="Ser/Thr-sp_prot-phosphatase"/>
</dbReference>
<evidence type="ECO:0000256" key="7">
    <source>
        <dbReference type="ARBA" id="ARBA00022833"/>
    </source>
</evidence>
<dbReference type="SUPFAM" id="SSF56300">
    <property type="entry name" value="Metallo-dependent phosphatases"/>
    <property type="match status" value="1"/>
</dbReference>
<keyword evidence="17" id="KW-1185">Reference proteome</keyword>
<feature type="domain" description="Serine/threonine specific protein phosphatases" evidence="15">
    <location>
        <begin position="180"/>
        <end position="185"/>
    </location>
</feature>
<keyword evidence="6 13" id="KW-0378">Hydrolase</keyword>
<dbReference type="KEGG" id="more:E1B28_005139"/>
<gene>
    <name evidence="16" type="primary">CNA1</name>
    <name evidence="16" type="ORF">E1B28_005139</name>
</gene>
<keyword evidence="10" id="KW-0408">Iron</keyword>
<sequence>MPTTTPTMEKYAKAIEQITEKGPLPEIDFTQHTLEDGSTIHTQERVIKDVQAPAMFIPTSEQFFANHGQDTTKPDIGFLKNHFYREGRLSEEQALWILEKGTNMLKRESNVLNVDAPITVCGDIHGQYYDLMKLFEVGGSPADTRYLFLGDYVDRGYFSIECVLYLWSLKIWYPDTLFLLRGNHECRHLTDYFTFKLECKHKYSERIYDACMDSFCALPLAAIMNKQFLCIHGGLSPELNTLDDIRALDRFREPPTHGLMCDILWADPVEDFGSEKTTDSFLHNHVRGCSYFFTYQAACQFLERNNLLSIIRAHEAQDAGYRMYRKTKSTGFPSVMTIFSAPNYLDVYSNKAAVLKYESNVMNIRQFNCTPHPYWLPNFMDVFTWSLPFVGEKITDMLVAVLNTCTKEELEEESDDDLFAPPTPVAPSVPTEEEGLERRKVIKNKILAVGRVARVFALLREDAEKVSELKTVSGMTKLPYGTLASGSEGIKEAIKGFDDARKSDIENERLPPDLYDADSEEGRAILATGSLPTTPKEPDHVAEPSIPVTANGVTEGINAAISRGSIPSDNVLPSTINTNIPLGSPAAPSPTSPVTPSSPSMSPPVTPFRRGHSRQASLGTTMTSPSTRRRSLESTMSLIQGVLDGKDDKSRQQGRIDEKDETPRRNDAAVEGLAEQLAGSSVDQGRK</sequence>
<evidence type="ECO:0000256" key="4">
    <source>
        <dbReference type="ARBA" id="ARBA00011112"/>
    </source>
</evidence>
<evidence type="ECO:0000256" key="11">
    <source>
        <dbReference type="ARBA" id="ARBA00047761"/>
    </source>
</evidence>
<reference evidence="16" key="1">
    <citation type="journal article" date="2021" name="Genome Biol. Evol.">
        <title>The assembled and annotated genome of the fairy-ring fungus Marasmius oreades.</title>
        <authorList>
            <person name="Hiltunen M."/>
            <person name="Ament-Velasquez S.L."/>
            <person name="Johannesson H."/>
        </authorList>
    </citation>
    <scope>NUCLEOTIDE SEQUENCE</scope>
    <source>
        <strain evidence="16">03SP1</strain>
    </source>
</reference>
<evidence type="ECO:0000256" key="14">
    <source>
        <dbReference type="SAM" id="MobiDB-lite"/>
    </source>
</evidence>
<dbReference type="PANTHER" id="PTHR45673">
    <property type="entry name" value="SERINE/THREONINE-PROTEIN PHOSPHATASE 2B CATALYTIC SUBUNIT 1-RELATED"/>
    <property type="match status" value="1"/>
</dbReference>
<evidence type="ECO:0000259" key="15">
    <source>
        <dbReference type="PROSITE" id="PS00125"/>
    </source>
</evidence>
<dbReference type="EC" id="3.1.3.16" evidence="13"/>
<dbReference type="CDD" id="cd07416">
    <property type="entry name" value="MPP_PP2B"/>
    <property type="match status" value="1"/>
</dbReference>
<keyword evidence="7" id="KW-0862">Zinc</keyword>